<evidence type="ECO:0000313" key="4">
    <source>
        <dbReference type="Proteomes" id="UP000075420"/>
    </source>
</evidence>
<feature type="domain" description="DUF6602" evidence="2">
    <location>
        <begin position="62"/>
        <end position="170"/>
    </location>
</feature>
<evidence type="ECO:0000256" key="1">
    <source>
        <dbReference type="SAM" id="MobiDB-lite"/>
    </source>
</evidence>
<feature type="region of interest" description="Disordered" evidence="1">
    <location>
        <begin position="1"/>
        <end position="36"/>
    </location>
</feature>
<dbReference type="Pfam" id="PF20247">
    <property type="entry name" value="DUF6602"/>
    <property type="match status" value="1"/>
</dbReference>
<evidence type="ECO:0000313" key="3">
    <source>
        <dbReference type="EMBL" id="KYF59511.1"/>
    </source>
</evidence>
<accession>A0A150PUS1</accession>
<proteinExistence type="predicted"/>
<feature type="region of interest" description="Disordered" evidence="1">
    <location>
        <begin position="322"/>
        <end position="345"/>
    </location>
</feature>
<organism evidence="3 4">
    <name type="scientific">Sorangium cellulosum</name>
    <name type="common">Polyangium cellulosum</name>
    <dbReference type="NCBI Taxonomy" id="56"/>
    <lineage>
        <taxon>Bacteria</taxon>
        <taxon>Pseudomonadati</taxon>
        <taxon>Myxococcota</taxon>
        <taxon>Polyangia</taxon>
        <taxon>Polyangiales</taxon>
        <taxon>Polyangiaceae</taxon>
        <taxon>Sorangium</taxon>
    </lineage>
</organism>
<name>A0A150PUS1_SORCE</name>
<protein>
    <recommendedName>
        <fullName evidence="2">DUF6602 domain-containing protein</fullName>
    </recommendedName>
</protein>
<reference evidence="3 4" key="1">
    <citation type="submission" date="2014-02" db="EMBL/GenBank/DDBJ databases">
        <title>The small core and large imbalanced accessory genome model reveals a collaborative survival strategy of Sorangium cellulosum strains in nature.</title>
        <authorList>
            <person name="Han K."/>
            <person name="Peng R."/>
            <person name="Blom J."/>
            <person name="Li Y.-Z."/>
        </authorList>
    </citation>
    <scope>NUCLEOTIDE SEQUENCE [LARGE SCALE GENOMIC DNA]</scope>
    <source>
        <strain evidence="3 4">So0157-25</strain>
    </source>
</reference>
<gene>
    <name evidence="3" type="ORF">BE08_15655</name>
</gene>
<dbReference type="Proteomes" id="UP000075420">
    <property type="component" value="Unassembled WGS sequence"/>
</dbReference>
<comment type="caution">
    <text evidence="3">The sequence shown here is derived from an EMBL/GenBank/DDBJ whole genome shotgun (WGS) entry which is preliminary data.</text>
</comment>
<sequence>MARTSRKRAVQPGAAAARRGRGAPVGGDEDPPQTEFYGGWVEESAEHLDAELRKLRRLEILELGNELESTLRDTLEDFLPQRVGMCRGWVVDSAGGKQGDDIILYDAARFRALRRLREDRGMDKKERVPAEAVLAYIEVKHTLYVQERVPVKHRGQSLVKACSQVAALKGLRRDAVPLDMIAPRLVLPPGTIQRRPGFPAIRNPWYAAVWALHLRVERHLEHDPAEAVRRRIDAIQRTGTRAEHLPDVIAADTVLMTPAITTSGALEPRPFIAPDTELVFTNGIKALGAAMKHLAWAIDDILLGEIPWRRMLREQLRRAEDERGSVRLELTDPAGDLRSSSRPRD</sequence>
<evidence type="ECO:0000259" key="2">
    <source>
        <dbReference type="Pfam" id="PF20247"/>
    </source>
</evidence>
<dbReference type="AlphaFoldDB" id="A0A150PUS1"/>
<dbReference type="EMBL" id="JELY01000410">
    <property type="protein sequence ID" value="KYF59511.1"/>
    <property type="molecule type" value="Genomic_DNA"/>
</dbReference>
<dbReference type="InterPro" id="IPR046537">
    <property type="entry name" value="DUF6602"/>
</dbReference>